<proteinExistence type="predicted"/>
<protein>
    <submittedName>
        <fullName evidence="1">Uncharacterized protein</fullName>
    </submittedName>
</protein>
<dbReference type="Proteomes" id="UP000219281">
    <property type="component" value="Unassembled WGS sequence"/>
</dbReference>
<dbReference type="AlphaFoldDB" id="A0A285ZWM4"/>
<evidence type="ECO:0000313" key="1">
    <source>
        <dbReference type="EMBL" id="SOD14018.1"/>
    </source>
</evidence>
<evidence type="ECO:0000313" key="2">
    <source>
        <dbReference type="Proteomes" id="UP000219281"/>
    </source>
</evidence>
<organism evidence="1 2">
    <name type="scientific">Pedobacter xixiisoli</name>
    <dbReference type="NCBI Taxonomy" id="1476464"/>
    <lineage>
        <taxon>Bacteria</taxon>
        <taxon>Pseudomonadati</taxon>
        <taxon>Bacteroidota</taxon>
        <taxon>Sphingobacteriia</taxon>
        <taxon>Sphingobacteriales</taxon>
        <taxon>Sphingobacteriaceae</taxon>
        <taxon>Pedobacter</taxon>
    </lineage>
</organism>
<gene>
    <name evidence="1" type="ORF">SAMN06297358_1361</name>
</gene>
<keyword evidence="2" id="KW-1185">Reference proteome</keyword>
<reference evidence="2" key="1">
    <citation type="submission" date="2017-09" db="EMBL/GenBank/DDBJ databases">
        <authorList>
            <person name="Varghese N."/>
            <person name="Submissions S."/>
        </authorList>
    </citation>
    <scope>NUCLEOTIDE SEQUENCE [LARGE SCALE GENOMIC DNA]</scope>
    <source>
        <strain evidence="2">CGMCC 1.12803</strain>
    </source>
</reference>
<name>A0A285ZWM4_9SPHI</name>
<sequence length="85" mass="10002">MANFIFAQMSLPLRITFNGQDYSYTILSKKIERDTSEIKIELNGEELTISRNTLGEWDILERTIEDEHGLLKEIARNVALRYRLR</sequence>
<dbReference type="EMBL" id="OCMT01000002">
    <property type="protein sequence ID" value="SOD14018.1"/>
    <property type="molecule type" value="Genomic_DNA"/>
</dbReference>
<accession>A0A285ZWM4</accession>